<dbReference type="AlphaFoldDB" id="A0A822ZJ62"/>
<reference evidence="1 2" key="1">
    <citation type="journal article" date="2020" name="Mol. Biol. Evol.">
        <title>Distinct Expression and Methylation Patterns for Genes with Different Fates following a Single Whole-Genome Duplication in Flowering Plants.</title>
        <authorList>
            <person name="Shi T."/>
            <person name="Rahmani R.S."/>
            <person name="Gugger P.F."/>
            <person name="Wang M."/>
            <person name="Li H."/>
            <person name="Zhang Y."/>
            <person name="Li Z."/>
            <person name="Wang Q."/>
            <person name="Van de Peer Y."/>
            <person name="Marchal K."/>
            <person name="Chen J."/>
        </authorList>
    </citation>
    <scope>NUCLEOTIDE SEQUENCE [LARGE SCALE GENOMIC DNA]</scope>
    <source>
        <tissue evidence="1">Leaf</tissue>
    </source>
</reference>
<dbReference type="EMBL" id="DUZY01000006">
    <property type="protein sequence ID" value="DAD43056.1"/>
    <property type="molecule type" value="Genomic_DNA"/>
</dbReference>
<gene>
    <name evidence="1" type="ORF">HUJ06_001286</name>
</gene>
<keyword evidence="2" id="KW-1185">Reference proteome</keyword>
<protein>
    <submittedName>
        <fullName evidence="1">Uncharacterized protein</fullName>
    </submittedName>
</protein>
<evidence type="ECO:0000313" key="1">
    <source>
        <dbReference type="EMBL" id="DAD43056.1"/>
    </source>
</evidence>
<organism evidence="1 2">
    <name type="scientific">Nelumbo nucifera</name>
    <name type="common">Sacred lotus</name>
    <dbReference type="NCBI Taxonomy" id="4432"/>
    <lineage>
        <taxon>Eukaryota</taxon>
        <taxon>Viridiplantae</taxon>
        <taxon>Streptophyta</taxon>
        <taxon>Embryophyta</taxon>
        <taxon>Tracheophyta</taxon>
        <taxon>Spermatophyta</taxon>
        <taxon>Magnoliopsida</taxon>
        <taxon>Proteales</taxon>
        <taxon>Nelumbonaceae</taxon>
        <taxon>Nelumbo</taxon>
    </lineage>
</organism>
<name>A0A822ZJ62_NELNU</name>
<proteinExistence type="predicted"/>
<accession>A0A822ZJ62</accession>
<dbReference type="Proteomes" id="UP000607653">
    <property type="component" value="Unassembled WGS sequence"/>
</dbReference>
<comment type="caution">
    <text evidence="1">The sequence shown here is derived from an EMBL/GenBank/DDBJ whole genome shotgun (WGS) entry which is preliminary data.</text>
</comment>
<evidence type="ECO:0000313" key="2">
    <source>
        <dbReference type="Proteomes" id="UP000607653"/>
    </source>
</evidence>
<sequence length="64" mass="7574">MNQPQLECHWAEKILKIVKNMISVYFSCQVKMNNIISVFDVYKILLVSRIDNDIAHHIFAFFCL</sequence>